<dbReference type="EMBL" id="HBUE01304771">
    <property type="protein sequence ID" value="CAG6580503.1"/>
    <property type="molecule type" value="Transcribed_RNA"/>
</dbReference>
<dbReference type="AlphaFoldDB" id="A0A8D8H690"/>
<proteinExistence type="predicted"/>
<accession>A0A8D8H690</accession>
<reference evidence="1" key="1">
    <citation type="submission" date="2021-05" db="EMBL/GenBank/DDBJ databases">
        <authorList>
            <person name="Alioto T."/>
            <person name="Alioto T."/>
            <person name="Gomez Garrido J."/>
        </authorList>
    </citation>
    <scope>NUCLEOTIDE SEQUENCE</scope>
</reference>
<sequence length="101" mass="11505">MCFSHSISENDIFFSIRWNVASFHRYRRALFRQADSSSHKSQLQLLLLFARLSSLFRGFLVGPPPVNRGTGRCMANPLVSDNCSEMHFATARRLAFPPVTD</sequence>
<protein>
    <submittedName>
        <fullName evidence="1">(northern house mosquito) hypothetical protein</fullName>
    </submittedName>
</protein>
<organism evidence="1">
    <name type="scientific">Culex pipiens</name>
    <name type="common">House mosquito</name>
    <dbReference type="NCBI Taxonomy" id="7175"/>
    <lineage>
        <taxon>Eukaryota</taxon>
        <taxon>Metazoa</taxon>
        <taxon>Ecdysozoa</taxon>
        <taxon>Arthropoda</taxon>
        <taxon>Hexapoda</taxon>
        <taxon>Insecta</taxon>
        <taxon>Pterygota</taxon>
        <taxon>Neoptera</taxon>
        <taxon>Endopterygota</taxon>
        <taxon>Diptera</taxon>
        <taxon>Nematocera</taxon>
        <taxon>Culicoidea</taxon>
        <taxon>Culicidae</taxon>
        <taxon>Culicinae</taxon>
        <taxon>Culicini</taxon>
        <taxon>Culex</taxon>
        <taxon>Culex</taxon>
    </lineage>
</organism>
<dbReference type="EMBL" id="HBUE01050087">
    <property type="protein sequence ID" value="CAG6464032.1"/>
    <property type="molecule type" value="Transcribed_RNA"/>
</dbReference>
<name>A0A8D8H690_CULPI</name>
<dbReference type="EMBL" id="HBUE01198684">
    <property type="protein sequence ID" value="CAG6528752.1"/>
    <property type="molecule type" value="Transcribed_RNA"/>
</dbReference>
<evidence type="ECO:0000313" key="1">
    <source>
        <dbReference type="EMBL" id="CAG6528752.1"/>
    </source>
</evidence>